<dbReference type="Gene3D" id="1.10.10.60">
    <property type="entry name" value="Homeodomain-like"/>
    <property type="match status" value="2"/>
</dbReference>
<dbReference type="FunFam" id="3.40.50.300:FF:000067">
    <property type="entry name" value="ras-related protein RABA1f"/>
    <property type="match status" value="1"/>
</dbReference>
<keyword evidence="3" id="KW-0479">Metal-binding</keyword>
<dbReference type="PRINTS" id="PR00449">
    <property type="entry name" value="RASTRNSFRMNG"/>
</dbReference>
<dbReference type="GO" id="GO:0003924">
    <property type="term" value="F:GTPase activity"/>
    <property type="evidence" value="ECO:0007669"/>
    <property type="project" value="InterPro"/>
</dbReference>
<keyword evidence="22" id="KW-1185">Reference proteome</keyword>
<dbReference type="PROSITE" id="PS50090">
    <property type="entry name" value="MYB_LIKE"/>
    <property type="match status" value="2"/>
</dbReference>
<keyword evidence="15" id="KW-0636">Prenylation</keyword>
<evidence type="ECO:0000256" key="15">
    <source>
        <dbReference type="ARBA" id="ARBA00023289"/>
    </source>
</evidence>
<feature type="domain" description="Myb-like" evidence="18">
    <location>
        <begin position="67"/>
        <end position="118"/>
    </location>
</feature>
<feature type="domain" description="HTH myb-type" evidence="20">
    <location>
        <begin position="68"/>
        <end position="118"/>
    </location>
</feature>
<evidence type="ECO:0000313" key="21">
    <source>
        <dbReference type="EMBL" id="THU67984.1"/>
    </source>
</evidence>
<dbReference type="InterPro" id="IPR001005">
    <property type="entry name" value="SANT/Myb"/>
</dbReference>
<dbReference type="Pfam" id="PF00249">
    <property type="entry name" value="Myb_DNA-binding"/>
    <property type="match status" value="2"/>
</dbReference>
<reference evidence="21 22" key="1">
    <citation type="journal article" date="2019" name="Nat. Plants">
        <title>Genome sequencing of Musa balbisiana reveals subgenome evolution and function divergence in polyploid bananas.</title>
        <authorList>
            <person name="Yao X."/>
        </authorList>
    </citation>
    <scope>NUCLEOTIDE SEQUENCE [LARGE SCALE GENOMIC DNA]</scope>
    <source>
        <strain evidence="22">cv. DH-PKW</strain>
        <tissue evidence="21">Leaves</tissue>
    </source>
</reference>
<evidence type="ECO:0000256" key="8">
    <source>
        <dbReference type="ARBA" id="ARBA00023015"/>
    </source>
</evidence>
<evidence type="ECO:0000313" key="22">
    <source>
        <dbReference type="Proteomes" id="UP000317650"/>
    </source>
</evidence>
<keyword evidence="8" id="KW-0805">Transcription regulation</keyword>
<dbReference type="GO" id="GO:0008270">
    <property type="term" value="F:zinc ion binding"/>
    <property type="evidence" value="ECO:0007669"/>
    <property type="project" value="UniProtKB-KW"/>
</dbReference>
<evidence type="ECO:0000256" key="1">
    <source>
        <dbReference type="ARBA" id="ARBA00004123"/>
    </source>
</evidence>
<keyword evidence="10" id="KW-0342">GTP-binding</keyword>
<evidence type="ECO:0000256" key="3">
    <source>
        <dbReference type="ARBA" id="ARBA00022723"/>
    </source>
</evidence>
<evidence type="ECO:0000256" key="17">
    <source>
        <dbReference type="SAM" id="MobiDB-lite"/>
    </source>
</evidence>
<evidence type="ECO:0000256" key="13">
    <source>
        <dbReference type="ARBA" id="ARBA00023242"/>
    </source>
</evidence>
<dbReference type="SMART" id="SM00175">
    <property type="entry name" value="RAB"/>
    <property type="match status" value="1"/>
</dbReference>
<keyword evidence="9" id="KW-0238">DNA-binding</keyword>
<feature type="compositionally biased region" description="Polar residues" evidence="17">
    <location>
        <begin position="624"/>
        <end position="635"/>
    </location>
</feature>
<evidence type="ECO:0000256" key="14">
    <source>
        <dbReference type="ARBA" id="ARBA00023288"/>
    </source>
</evidence>
<dbReference type="CDD" id="cd00167">
    <property type="entry name" value="SANT"/>
    <property type="match status" value="2"/>
</dbReference>
<feature type="domain" description="HTH myb-type" evidence="20">
    <location>
        <begin position="119"/>
        <end position="173"/>
    </location>
</feature>
<keyword evidence="11" id="KW-0472">Membrane</keyword>
<evidence type="ECO:0000259" key="19">
    <source>
        <dbReference type="PROSITE" id="PS51292"/>
    </source>
</evidence>
<comment type="similarity">
    <text evidence="2">Belongs to the small GTPase superfamily. Rab family.</text>
</comment>
<evidence type="ECO:0000259" key="18">
    <source>
        <dbReference type="PROSITE" id="PS50090"/>
    </source>
</evidence>
<dbReference type="GO" id="GO:0003677">
    <property type="term" value="F:DNA binding"/>
    <property type="evidence" value="ECO:0007669"/>
    <property type="project" value="UniProtKB-KW"/>
</dbReference>
<dbReference type="PROSITE" id="PS51421">
    <property type="entry name" value="RAS"/>
    <property type="match status" value="1"/>
</dbReference>
<dbReference type="InterPro" id="IPR050209">
    <property type="entry name" value="Rab_GTPases_membrane_traffic"/>
</dbReference>
<dbReference type="Gene3D" id="3.40.50.300">
    <property type="entry name" value="P-loop containing nucleotide triphosphate hydrolases"/>
    <property type="match status" value="1"/>
</dbReference>
<dbReference type="EMBL" id="PYDT01000003">
    <property type="protein sequence ID" value="THU67984.1"/>
    <property type="molecule type" value="Genomic_DNA"/>
</dbReference>
<keyword evidence="14" id="KW-0449">Lipoprotein</keyword>
<dbReference type="SUPFAM" id="SSF52540">
    <property type="entry name" value="P-loop containing nucleoside triphosphate hydrolases"/>
    <property type="match status" value="1"/>
</dbReference>
<feature type="region of interest" description="Disordered" evidence="17">
    <location>
        <begin position="1"/>
        <end position="73"/>
    </location>
</feature>
<dbReference type="PROSITE" id="PS51294">
    <property type="entry name" value="HTH_MYB"/>
    <property type="match status" value="2"/>
</dbReference>
<dbReference type="SUPFAM" id="SSF46689">
    <property type="entry name" value="Homeodomain-like"/>
    <property type="match status" value="1"/>
</dbReference>
<dbReference type="PROSITE" id="PS51292">
    <property type="entry name" value="ZF_RING_CH"/>
    <property type="match status" value="1"/>
</dbReference>
<dbReference type="InterPro" id="IPR017930">
    <property type="entry name" value="Myb_dom"/>
</dbReference>
<feature type="compositionally biased region" description="Low complexity" evidence="17">
    <location>
        <begin position="18"/>
        <end position="43"/>
    </location>
</feature>
<dbReference type="NCBIfam" id="TIGR00231">
    <property type="entry name" value="small_GTP"/>
    <property type="match status" value="1"/>
</dbReference>
<feature type="domain" description="RING-CH-type" evidence="19">
    <location>
        <begin position="413"/>
        <end position="486"/>
    </location>
</feature>
<evidence type="ECO:0000256" key="11">
    <source>
        <dbReference type="ARBA" id="ARBA00023136"/>
    </source>
</evidence>
<evidence type="ECO:0000256" key="10">
    <source>
        <dbReference type="ARBA" id="ARBA00023134"/>
    </source>
</evidence>
<evidence type="ECO:0000259" key="20">
    <source>
        <dbReference type="PROSITE" id="PS51294"/>
    </source>
</evidence>
<evidence type="ECO:0000256" key="2">
    <source>
        <dbReference type="ARBA" id="ARBA00006270"/>
    </source>
</evidence>
<dbReference type="InterPro" id="IPR005225">
    <property type="entry name" value="Small_GTP-bd"/>
</dbReference>
<dbReference type="SUPFAM" id="SSF57850">
    <property type="entry name" value="RING/U-box"/>
    <property type="match status" value="1"/>
</dbReference>
<feature type="compositionally biased region" description="Polar residues" evidence="17">
    <location>
        <begin position="386"/>
        <end position="400"/>
    </location>
</feature>
<dbReference type="FunFam" id="1.10.10.60:FF:000060">
    <property type="entry name" value="MYB transcription factor"/>
    <property type="match status" value="1"/>
</dbReference>
<keyword evidence="5" id="KW-0547">Nucleotide-binding</keyword>
<dbReference type="InterPro" id="IPR009057">
    <property type="entry name" value="Homeodomain-like_sf"/>
</dbReference>
<evidence type="ECO:0000256" key="12">
    <source>
        <dbReference type="ARBA" id="ARBA00023163"/>
    </source>
</evidence>
<dbReference type="InterPro" id="IPR001806">
    <property type="entry name" value="Small_GTPase"/>
</dbReference>
<feature type="domain" description="Myb-like" evidence="18">
    <location>
        <begin position="119"/>
        <end position="169"/>
    </location>
</feature>
<sequence length="646" mass="69797">METKAEAAVDSALPPLPSRHSTSSPSSPILVDDSAGGSASAAGEGSGADVVMLEGPASGGGGGGATVEDRVKGPWSPEEDVILSRLVSKFGARNWSLIARGIPGRSGKSCRLRWCNQLDPYVKRRPFTEEEDRIIIAAHAIHGNKWASIARLLEGRTDNAIKNHWNSTLRRRCTEGERHKTCDTPREVSIEKNKGPSDESPPFDNVNSLKSMELRDPSSRENVSDNSGEVVIVRNEPPKPEIKDPPYLFRPIARVSAFSPYSCISRQPSGLEVARRGQPDGPLYEALKPGGDICKFLNNISCEPQVPQRCGHDCCGIQDKGRSCGSLLGPEFVEFEEPPPISSHELASVVRWVPYVSRGMAEAAPSSDNKEEPNHSVVSVHDRDGSSPQPRTNSSGSASSPEVDPESGLSVNPDRKAARECRICYLALENAASESGPPIVLGCSCKHDLAVAHERCAQTWFEAKGNSLDSKSTIGVEFATKTLQIEGKTIKAQIWDTAGQERYRAITSAYYRGAVGALLVYDMTKKQTFDNVQRWLRELRDHADSNIVIMMVGNKSDLQHLRAVSEDDGQVLAEKEGLSFLETSALESLNVDKAFHSILTEIYRIINKKALAAKETAKAAAPPTQGTTINVSDSAGGSKGACCSTT</sequence>
<dbReference type="SMART" id="SM00717">
    <property type="entry name" value="SANT"/>
    <property type="match status" value="2"/>
</dbReference>
<evidence type="ECO:0000256" key="4">
    <source>
        <dbReference type="ARBA" id="ARBA00022737"/>
    </source>
</evidence>
<name>A0A4S8JZY5_MUSBA</name>
<dbReference type="Proteomes" id="UP000317650">
    <property type="component" value="Chromosome 5"/>
</dbReference>
<evidence type="ECO:0000256" key="9">
    <source>
        <dbReference type="ARBA" id="ARBA00023125"/>
    </source>
</evidence>
<dbReference type="PANTHER" id="PTHR47979">
    <property type="entry name" value="DRAB11-RELATED"/>
    <property type="match status" value="1"/>
</dbReference>
<dbReference type="AlphaFoldDB" id="A0A4S8JZY5"/>
<feature type="compositionally biased region" description="Basic and acidic residues" evidence="17">
    <location>
        <begin position="368"/>
        <end position="385"/>
    </location>
</feature>
<dbReference type="SMART" id="SM00744">
    <property type="entry name" value="RINGv"/>
    <property type="match status" value="1"/>
</dbReference>
<dbReference type="GO" id="GO:0012505">
    <property type="term" value="C:endomembrane system"/>
    <property type="evidence" value="ECO:0007669"/>
    <property type="project" value="UniProtKB-SubCell"/>
</dbReference>
<organism evidence="21 22">
    <name type="scientific">Musa balbisiana</name>
    <name type="common">Banana</name>
    <dbReference type="NCBI Taxonomy" id="52838"/>
    <lineage>
        <taxon>Eukaryota</taxon>
        <taxon>Viridiplantae</taxon>
        <taxon>Streptophyta</taxon>
        <taxon>Embryophyta</taxon>
        <taxon>Tracheophyta</taxon>
        <taxon>Spermatophyta</taxon>
        <taxon>Magnoliopsida</taxon>
        <taxon>Liliopsida</taxon>
        <taxon>Zingiberales</taxon>
        <taxon>Musaceae</taxon>
        <taxon>Musa</taxon>
    </lineage>
</organism>
<keyword evidence="12" id="KW-0804">Transcription</keyword>
<dbReference type="InterPro" id="IPR011016">
    <property type="entry name" value="Znf_RING-CH"/>
</dbReference>
<dbReference type="STRING" id="52838.A0A4S8JZY5"/>
<dbReference type="InterPro" id="IPR027417">
    <property type="entry name" value="P-loop_NTPase"/>
</dbReference>
<feature type="region of interest" description="Disordered" evidence="17">
    <location>
        <begin position="617"/>
        <end position="646"/>
    </location>
</feature>
<gene>
    <name evidence="21" type="ORF">C4D60_Mb05t30470</name>
</gene>
<comment type="caution">
    <text evidence="21">The sequence shown here is derived from an EMBL/GenBank/DDBJ whole genome shotgun (WGS) entry which is preliminary data.</text>
</comment>
<dbReference type="SMART" id="SM00173">
    <property type="entry name" value="RAS"/>
    <property type="match status" value="1"/>
</dbReference>
<dbReference type="Pfam" id="PF12906">
    <property type="entry name" value="RINGv"/>
    <property type="match status" value="1"/>
</dbReference>
<evidence type="ECO:0000256" key="7">
    <source>
        <dbReference type="ARBA" id="ARBA00022833"/>
    </source>
</evidence>
<dbReference type="Pfam" id="PF00071">
    <property type="entry name" value="Ras"/>
    <property type="match status" value="1"/>
</dbReference>
<keyword evidence="13" id="KW-0539">Nucleus</keyword>
<evidence type="ECO:0000256" key="6">
    <source>
        <dbReference type="ARBA" id="ARBA00022771"/>
    </source>
</evidence>
<proteinExistence type="inferred from homology"/>
<feature type="compositionally biased region" description="Basic and acidic residues" evidence="17">
    <location>
        <begin position="175"/>
        <end position="197"/>
    </location>
</feature>
<evidence type="ECO:0000256" key="5">
    <source>
        <dbReference type="ARBA" id="ARBA00022741"/>
    </source>
</evidence>
<evidence type="ECO:0000256" key="16">
    <source>
        <dbReference type="ARBA" id="ARBA00037868"/>
    </source>
</evidence>
<accession>A0A4S8JZY5</accession>
<dbReference type="GO" id="GO:0005634">
    <property type="term" value="C:nucleus"/>
    <property type="evidence" value="ECO:0007669"/>
    <property type="project" value="UniProtKB-SubCell"/>
</dbReference>
<feature type="region of interest" description="Disordered" evidence="17">
    <location>
        <begin position="175"/>
        <end position="207"/>
    </location>
</feature>
<dbReference type="GO" id="GO:0005525">
    <property type="term" value="F:GTP binding"/>
    <property type="evidence" value="ECO:0007669"/>
    <property type="project" value="UniProtKB-KW"/>
</dbReference>
<dbReference type="PROSITE" id="PS51419">
    <property type="entry name" value="RAB"/>
    <property type="match status" value="1"/>
</dbReference>
<protein>
    <submittedName>
        <fullName evidence="21">Uncharacterized protein</fullName>
    </submittedName>
</protein>
<keyword evidence="4" id="KW-0677">Repeat</keyword>
<dbReference type="SMART" id="SM00174">
    <property type="entry name" value="RHO"/>
    <property type="match status" value="1"/>
</dbReference>
<keyword evidence="6" id="KW-0863">Zinc-finger</keyword>
<keyword evidence="7" id="KW-0862">Zinc</keyword>
<dbReference type="SMART" id="SM00176">
    <property type="entry name" value="RAN"/>
    <property type="match status" value="1"/>
</dbReference>
<feature type="region of interest" description="Disordered" evidence="17">
    <location>
        <begin position="363"/>
        <end position="412"/>
    </location>
</feature>
<dbReference type="CDD" id="cd01868">
    <property type="entry name" value="Rab11_like"/>
    <property type="match status" value="1"/>
</dbReference>
<comment type="subcellular location">
    <subcellularLocation>
        <location evidence="16">Endomembrane system</location>
        <topology evidence="16">Lipid-anchor</topology>
    </subcellularLocation>
    <subcellularLocation>
        <location evidence="1">Nucleus</location>
    </subcellularLocation>
</comment>